<proteinExistence type="predicted"/>
<comment type="caution">
    <text evidence="1">The sequence shown here is derived from an EMBL/GenBank/DDBJ whole genome shotgun (WGS) entry which is preliminary data.</text>
</comment>
<organism evidence="1 2">
    <name type="scientific">Cylicocyclus nassatus</name>
    <name type="common">Nematode worm</name>
    <dbReference type="NCBI Taxonomy" id="53992"/>
    <lineage>
        <taxon>Eukaryota</taxon>
        <taxon>Metazoa</taxon>
        <taxon>Ecdysozoa</taxon>
        <taxon>Nematoda</taxon>
        <taxon>Chromadorea</taxon>
        <taxon>Rhabditida</taxon>
        <taxon>Rhabditina</taxon>
        <taxon>Rhabditomorpha</taxon>
        <taxon>Strongyloidea</taxon>
        <taxon>Strongylidae</taxon>
        <taxon>Cylicocyclus</taxon>
    </lineage>
</organism>
<dbReference type="Proteomes" id="UP001176961">
    <property type="component" value="Unassembled WGS sequence"/>
</dbReference>
<dbReference type="EMBL" id="CATQJL010000001">
    <property type="protein sequence ID" value="CAJ0591262.1"/>
    <property type="molecule type" value="Genomic_DNA"/>
</dbReference>
<sequence length="82" mass="9295">MESAAQRVANHIEDTINTVDIYNKLTQNGTCPVSGLGDRFYTKAGLEFVLTRRLPMPEELAYQIRNMRSQFSMGLFPEIARA</sequence>
<evidence type="ECO:0000313" key="2">
    <source>
        <dbReference type="Proteomes" id="UP001176961"/>
    </source>
</evidence>
<dbReference type="AlphaFoldDB" id="A0AA36GED8"/>
<evidence type="ECO:0000313" key="1">
    <source>
        <dbReference type="EMBL" id="CAJ0591262.1"/>
    </source>
</evidence>
<name>A0AA36GED8_CYLNA</name>
<keyword evidence="2" id="KW-1185">Reference proteome</keyword>
<reference evidence="1" key="1">
    <citation type="submission" date="2023-07" db="EMBL/GenBank/DDBJ databases">
        <authorList>
            <consortium name="CYATHOMIX"/>
        </authorList>
    </citation>
    <scope>NUCLEOTIDE SEQUENCE</scope>
    <source>
        <strain evidence="1">N/A</strain>
    </source>
</reference>
<accession>A0AA36GED8</accession>
<protein>
    <submittedName>
        <fullName evidence="1">Uncharacterized protein</fullName>
    </submittedName>
</protein>
<gene>
    <name evidence="1" type="ORF">CYNAS_LOCUS3245</name>
</gene>